<evidence type="ECO:0000256" key="6">
    <source>
        <dbReference type="SAM" id="Phobius"/>
    </source>
</evidence>
<accession>A0A2A4I0X1</accession>
<dbReference type="Gene3D" id="1.10.287.950">
    <property type="entry name" value="Methyl-accepting chemotaxis protein"/>
    <property type="match status" value="1"/>
</dbReference>
<dbReference type="Pfam" id="PF00672">
    <property type="entry name" value="HAMP"/>
    <property type="match status" value="1"/>
</dbReference>
<evidence type="ECO:0000256" key="3">
    <source>
        <dbReference type="ARBA" id="ARBA00029447"/>
    </source>
</evidence>
<organism evidence="10 11">
    <name type="scientific">Sphingomonas ginsenosidimutans</name>
    <dbReference type="NCBI Taxonomy" id="862134"/>
    <lineage>
        <taxon>Bacteria</taxon>
        <taxon>Pseudomonadati</taxon>
        <taxon>Pseudomonadota</taxon>
        <taxon>Alphaproteobacteria</taxon>
        <taxon>Sphingomonadales</taxon>
        <taxon>Sphingomonadaceae</taxon>
        <taxon>Sphingomonas</taxon>
    </lineage>
</organism>
<dbReference type="InterPro" id="IPR004089">
    <property type="entry name" value="MCPsignal_dom"/>
</dbReference>
<dbReference type="PROSITE" id="PS50111">
    <property type="entry name" value="CHEMOTAXIS_TRANSDUC_2"/>
    <property type="match status" value="1"/>
</dbReference>
<dbReference type="SMART" id="SM00304">
    <property type="entry name" value="HAMP"/>
    <property type="match status" value="2"/>
</dbReference>
<comment type="caution">
    <text evidence="10">The sequence shown here is derived from an EMBL/GenBank/DDBJ whole genome shotgun (WGS) entry which is preliminary data.</text>
</comment>
<dbReference type="Pfam" id="PF00015">
    <property type="entry name" value="MCPsignal"/>
    <property type="match status" value="1"/>
</dbReference>
<dbReference type="Gene3D" id="6.10.340.10">
    <property type="match status" value="1"/>
</dbReference>
<evidence type="ECO:0000256" key="1">
    <source>
        <dbReference type="ARBA" id="ARBA00004370"/>
    </source>
</evidence>
<dbReference type="PANTHER" id="PTHR43531">
    <property type="entry name" value="PROTEIN ICFG"/>
    <property type="match status" value="1"/>
</dbReference>
<dbReference type="GO" id="GO:0004888">
    <property type="term" value="F:transmembrane signaling receptor activity"/>
    <property type="evidence" value="ECO:0007669"/>
    <property type="project" value="InterPro"/>
</dbReference>
<name>A0A2A4I0X1_9SPHN</name>
<feature type="domain" description="HAMP" evidence="9">
    <location>
        <begin position="271"/>
        <end position="317"/>
    </location>
</feature>
<dbReference type="FunFam" id="1.10.287.950:FF:000001">
    <property type="entry name" value="Methyl-accepting chemotaxis sensory transducer"/>
    <property type="match status" value="1"/>
</dbReference>
<dbReference type="PROSITE" id="PS50192">
    <property type="entry name" value="T_SNARE"/>
    <property type="match status" value="1"/>
</dbReference>
<dbReference type="CDD" id="cd06225">
    <property type="entry name" value="HAMP"/>
    <property type="match status" value="1"/>
</dbReference>
<dbReference type="Proteomes" id="UP000218784">
    <property type="component" value="Unassembled WGS sequence"/>
</dbReference>
<evidence type="ECO:0000256" key="5">
    <source>
        <dbReference type="SAM" id="Coils"/>
    </source>
</evidence>
<dbReference type="AlphaFoldDB" id="A0A2A4I0X1"/>
<dbReference type="InterPro" id="IPR051310">
    <property type="entry name" value="MCP_chemotaxis"/>
</dbReference>
<dbReference type="CDD" id="cd11386">
    <property type="entry name" value="MCP_signal"/>
    <property type="match status" value="1"/>
</dbReference>
<keyword evidence="6" id="KW-1133">Transmembrane helix</keyword>
<feature type="domain" description="T-SNARE coiled-coil homology" evidence="8">
    <location>
        <begin position="313"/>
        <end position="375"/>
    </location>
</feature>
<sequence length="609" mass="62935">MTRSINRMTWVAILALAALVLAAGATSIWSSRIQARAVARLNDSSDLMRNHMTADMMHDAIRGDVLTALAARTDPGLDAADAAESLTGDIAHLREALAVDRAYVAAPDVAQAATRITADADRYAAAAEAIVKAARVDPAAASAQLPTFLKTFSSLEKSMEEVSDAIDRHVDAEAAAANSTASLASLLIIGGTAITVVVVLLVGFAARRHVVAPLVALVGVVRRMSDGDLSVEVPAASRRDELGQLAAATQAFRDQLAGAERAKQEQTDLIVGSVGDALSQLADGDLMVRVDADLTGPFAKLKSDFNNAAQALQATMKRVSDSTSGINNGAADIRQASDDLSQRTEQQAASLEQTAAAMEQITSGVRDSASRAARANAAVEQARDEAQRSGEVMQAAVAAMGAIERTSGEISDIISVIDGIAFQTNLLALNAGVEAARAGDAGKGFAVVASEVRALAQRSADAAKDVKARITASADQVGNGVGLVGQTGDALNRIIERITEINALVREIATSAEQQSSSLAQVSTAVSEMDGVTQQNAAMVEQATAAARGLAEEADMLASQVARFRTGGGTVTPIATARAEPSPAPIVPQRIVRQAGNAALAVEDDWSSF</sequence>
<dbReference type="PRINTS" id="PR00260">
    <property type="entry name" value="CHEMTRNSDUCR"/>
</dbReference>
<dbReference type="RefSeq" id="WP_096609363.1">
    <property type="nucleotide sequence ID" value="NZ_NWVD01000001.1"/>
</dbReference>
<keyword evidence="4" id="KW-0807">Transducer</keyword>
<keyword evidence="11" id="KW-1185">Reference proteome</keyword>
<evidence type="ECO:0000259" key="7">
    <source>
        <dbReference type="PROSITE" id="PS50111"/>
    </source>
</evidence>
<dbReference type="SUPFAM" id="SSF58104">
    <property type="entry name" value="Methyl-accepting chemotaxis protein (MCP) signaling domain"/>
    <property type="match status" value="1"/>
</dbReference>
<dbReference type="GO" id="GO:0007165">
    <property type="term" value="P:signal transduction"/>
    <property type="evidence" value="ECO:0007669"/>
    <property type="project" value="UniProtKB-KW"/>
</dbReference>
<gene>
    <name evidence="10" type="ORF">COA17_00070</name>
</gene>
<evidence type="ECO:0000259" key="8">
    <source>
        <dbReference type="PROSITE" id="PS50192"/>
    </source>
</evidence>
<dbReference type="GO" id="GO:0005886">
    <property type="term" value="C:plasma membrane"/>
    <property type="evidence" value="ECO:0007669"/>
    <property type="project" value="TreeGrafter"/>
</dbReference>
<dbReference type="InterPro" id="IPR003660">
    <property type="entry name" value="HAMP_dom"/>
</dbReference>
<dbReference type="InterPro" id="IPR004090">
    <property type="entry name" value="Chemotax_Me-accpt_rcpt"/>
</dbReference>
<evidence type="ECO:0000256" key="2">
    <source>
        <dbReference type="ARBA" id="ARBA00022500"/>
    </source>
</evidence>
<dbReference type="EMBL" id="NWVD01000001">
    <property type="protein sequence ID" value="PCG09921.1"/>
    <property type="molecule type" value="Genomic_DNA"/>
</dbReference>
<evidence type="ECO:0000313" key="11">
    <source>
        <dbReference type="Proteomes" id="UP000218784"/>
    </source>
</evidence>
<dbReference type="SMART" id="SM00283">
    <property type="entry name" value="MA"/>
    <property type="match status" value="1"/>
</dbReference>
<keyword evidence="6" id="KW-0472">Membrane</keyword>
<dbReference type="PROSITE" id="PS50885">
    <property type="entry name" value="HAMP"/>
    <property type="match status" value="2"/>
</dbReference>
<reference evidence="10 11" key="1">
    <citation type="submission" date="2017-09" db="EMBL/GenBank/DDBJ databases">
        <title>Sphingomonas ginsenosidimutans KACC 14949, whole genome shotgun sequence.</title>
        <authorList>
            <person name="Feng G."/>
            <person name="Zhu H."/>
        </authorList>
    </citation>
    <scope>NUCLEOTIDE SEQUENCE [LARGE SCALE GENOMIC DNA]</scope>
    <source>
        <strain evidence="10 11">KACC 14949</strain>
    </source>
</reference>
<dbReference type="SUPFAM" id="SSF158472">
    <property type="entry name" value="HAMP domain-like"/>
    <property type="match status" value="1"/>
</dbReference>
<dbReference type="PANTHER" id="PTHR43531:SF11">
    <property type="entry name" value="METHYL-ACCEPTING CHEMOTAXIS PROTEIN 3"/>
    <property type="match status" value="1"/>
</dbReference>
<dbReference type="InterPro" id="IPR000727">
    <property type="entry name" value="T_SNARE_dom"/>
</dbReference>
<feature type="domain" description="Methyl-accepting transducer" evidence="7">
    <location>
        <begin position="322"/>
        <end position="551"/>
    </location>
</feature>
<comment type="similarity">
    <text evidence="3">Belongs to the methyl-accepting chemotaxis (MCP) protein family.</text>
</comment>
<protein>
    <submittedName>
        <fullName evidence="10">Methyl-accepting chemotaxis protein</fullName>
    </submittedName>
</protein>
<feature type="domain" description="HAMP" evidence="9">
    <location>
        <begin position="208"/>
        <end position="261"/>
    </location>
</feature>
<keyword evidence="6" id="KW-0812">Transmembrane</keyword>
<keyword evidence="2" id="KW-0145">Chemotaxis</keyword>
<evidence type="ECO:0000259" key="9">
    <source>
        <dbReference type="PROSITE" id="PS50885"/>
    </source>
</evidence>
<feature type="transmembrane region" description="Helical" evidence="6">
    <location>
        <begin position="183"/>
        <end position="206"/>
    </location>
</feature>
<keyword evidence="5" id="KW-0175">Coiled coil</keyword>
<proteinExistence type="inferred from homology"/>
<comment type="subcellular location">
    <subcellularLocation>
        <location evidence="1">Membrane</location>
    </subcellularLocation>
</comment>
<feature type="coiled-coil region" evidence="5">
    <location>
        <begin position="341"/>
        <end position="385"/>
    </location>
</feature>
<evidence type="ECO:0000313" key="10">
    <source>
        <dbReference type="EMBL" id="PCG09921.1"/>
    </source>
</evidence>
<evidence type="ECO:0000256" key="4">
    <source>
        <dbReference type="PROSITE-ProRule" id="PRU00284"/>
    </source>
</evidence>
<dbReference type="GO" id="GO:0006935">
    <property type="term" value="P:chemotaxis"/>
    <property type="evidence" value="ECO:0007669"/>
    <property type="project" value="UniProtKB-KW"/>
</dbReference>